<feature type="domain" description="Response regulatory" evidence="2">
    <location>
        <begin position="5"/>
        <end position="116"/>
    </location>
</feature>
<dbReference type="InterPro" id="IPR046947">
    <property type="entry name" value="LytR-like"/>
</dbReference>
<proteinExistence type="predicted"/>
<dbReference type="PANTHER" id="PTHR37299">
    <property type="entry name" value="TRANSCRIPTIONAL REGULATOR-RELATED"/>
    <property type="match status" value="1"/>
</dbReference>
<dbReference type="GO" id="GO:0000156">
    <property type="term" value="F:phosphorelay response regulator activity"/>
    <property type="evidence" value="ECO:0007669"/>
    <property type="project" value="InterPro"/>
</dbReference>
<dbReference type="InterPro" id="IPR001789">
    <property type="entry name" value="Sig_transdc_resp-reg_receiver"/>
</dbReference>
<dbReference type="Proteomes" id="UP000003112">
    <property type="component" value="Unassembled WGS sequence"/>
</dbReference>
<organism evidence="4 5">
    <name type="scientific">Segatella buccae ATCC 33574</name>
    <dbReference type="NCBI Taxonomy" id="873513"/>
    <lineage>
        <taxon>Bacteria</taxon>
        <taxon>Pseudomonadati</taxon>
        <taxon>Bacteroidota</taxon>
        <taxon>Bacteroidia</taxon>
        <taxon>Bacteroidales</taxon>
        <taxon>Prevotellaceae</taxon>
        <taxon>Segatella</taxon>
    </lineage>
</organism>
<name>E6K6L8_9BACT</name>
<dbReference type="Gene3D" id="2.40.50.1020">
    <property type="entry name" value="LytTr DNA-binding domain"/>
    <property type="match status" value="1"/>
</dbReference>
<dbReference type="InterPro" id="IPR007492">
    <property type="entry name" value="LytTR_DNA-bd_dom"/>
</dbReference>
<dbReference type="AlphaFoldDB" id="E6K6L8"/>
<keyword evidence="1" id="KW-0597">Phosphoprotein</keyword>
<dbReference type="eggNOG" id="COG3279">
    <property type="taxonomic scope" value="Bacteria"/>
</dbReference>
<dbReference type="Pfam" id="PF00072">
    <property type="entry name" value="Response_reg"/>
    <property type="match status" value="1"/>
</dbReference>
<dbReference type="EMBL" id="AEPD01000026">
    <property type="protein sequence ID" value="EFU30698.1"/>
    <property type="molecule type" value="Genomic_DNA"/>
</dbReference>
<dbReference type="SMART" id="SM00448">
    <property type="entry name" value="REC"/>
    <property type="match status" value="1"/>
</dbReference>
<comment type="caution">
    <text evidence="4">The sequence shown here is derived from an EMBL/GenBank/DDBJ whole genome shotgun (WGS) entry which is preliminary data.</text>
</comment>
<feature type="modified residue" description="4-aspartylphosphate" evidence="1">
    <location>
        <position position="56"/>
    </location>
</feature>
<evidence type="ECO:0000259" key="3">
    <source>
        <dbReference type="PROSITE" id="PS50930"/>
    </source>
</evidence>
<dbReference type="HOGENOM" id="CLU_000445_14_1_10"/>
<feature type="domain" description="HTH LytTR-type" evidence="3">
    <location>
        <begin position="140"/>
        <end position="211"/>
    </location>
</feature>
<dbReference type="Pfam" id="PF04397">
    <property type="entry name" value="LytTR"/>
    <property type="match status" value="1"/>
</dbReference>
<dbReference type="PROSITE" id="PS50930">
    <property type="entry name" value="HTH_LYTTR"/>
    <property type="match status" value="1"/>
</dbReference>
<dbReference type="STRING" id="873513.HMPREF6485_1267"/>
<evidence type="ECO:0000313" key="5">
    <source>
        <dbReference type="Proteomes" id="UP000003112"/>
    </source>
</evidence>
<dbReference type="InterPro" id="IPR011006">
    <property type="entry name" value="CheY-like_superfamily"/>
</dbReference>
<evidence type="ECO:0000256" key="1">
    <source>
        <dbReference type="PROSITE-ProRule" id="PRU00169"/>
    </source>
</evidence>
<dbReference type="Gene3D" id="3.40.50.2300">
    <property type="match status" value="1"/>
</dbReference>
<dbReference type="SUPFAM" id="SSF52172">
    <property type="entry name" value="CheY-like"/>
    <property type="match status" value="1"/>
</dbReference>
<evidence type="ECO:0000259" key="2">
    <source>
        <dbReference type="PROSITE" id="PS50110"/>
    </source>
</evidence>
<accession>E6K6L8</accession>
<reference evidence="4 5" key="1">
    <citation type="submission" date="2010-10" db="EMBL/GenBank/DDBJ databases">
        <authorList>
            <person name="Muzny D."/>
            <person name="Qin X."/>
            <person name="Deng J."/>
            <person name="Jiang H."/>
            <person name="Liu Y."/>
            <person name="Qu J."/>
            <person name="Song X.-Z."/>
            <person name="Zhang L."/>
            <person name="Thornton R."/>
            <person name="Coyle M."/>
            <person name="Francisco L."/>
            <person name="Jackson L."/>
            <person name="Javaid M."/>
            <person name="Korchina V."/>
            <person name="Kovar C."/>
            <person name="Mata R."/>
            <person name="Mathew T."/>
            <person name="Ngo R."/>
            <person name="Nguyen L."/>
            <person name="Nguyen N."/>
            <person name="Okwuonu G."/>
            <person name="Ongeri F."/>
            <person name="Pham C."/>
            <person name="Simmons D."/>
            <person name="Wilczek-Boney K."/>
            <person name="Hale W."/>
            <person name="Jakkamsetti A."/>
            <person name="Pham P."/>
            <person name="Ruth R."/>
            <person name="San Lucas F."/>
            <person name="Warren J."/>
            <person name="Zhang J."/>
            <person name="Zhao Z."/>
            <person name="Zhou C."/>
            <person name="Zhu D."/>
            <person name="Lee S."/>
            <person name="Bess C."/>
            <person name="Blankenburg K."/>
            <person name="Forbes L."/>
            <person name="Fu Q."/>
            <person name="Gubbala S."/>
            <person name="Hirani K."/>
            <person name="Jayaseelan J.C."/>
            <person name="Lara F."/>
            <person name="Munidasa M."/>
            <person name="Palculict T."/>
            <person name="Patil S."/>
            <person name="Pu L.-L."/>
            <person name="Saada N."/>
            <person name="Tang L."/>
            <person name="Weissenberger G."/>
            <person name="Zhu Y."/>
            <person name="Hemphill L."/>
            <person name="Shang Y."/>
            <person name="Youmans B."/>
            <person name="Ayvaz T."/>
            <person name="Ross M."/>
            <person name="Santibanez J."/>
            <person name="Aqrawi P."/>
            <person name="Gross S."/>
            <person name="Joshi V."/>
            <person name="Fowler G."/>
            <person name="Nazareth L."/>
            <person name="Reid J."/>
            <person name="Worley K."/>
            <person name="Petrosino J."/>
            <person name="Highlander S."/>
            <person name="Gibbs R."/>
        </authorList>
    </citation>
    <scope>NUCLEOTIDE SEQUENCE [LARGE SCALE GENOMIC DNA]</scope>
    <source>
        <strain evidence="4 5">ATCC 33574</strain>
    </source>
</reference>
<evidence type="ECO:0000313" key="4">
    <source>
        <dbReference type="EMBL" id="EFU30698.1"/>
    </source>
</evidence>
<dbReference type="SMART" id="SM00850">
    <property type="entry name" value="LytTR"/>
    <property type="match status" value="1"/>
</dbReference>
<dbReference type="PANTHER" id="PTHR37299:SF1">
    <property type="entry name" value="STAGE 0 SPORULATION PROTEIN A HOMOLOG"/>
    <property type="match status" value="1"/>
</dbReference>
<gene>
    <name evidence="4" type="ORF">HMPREF6485_1267</name>
</gene>
<sequence>MLMIRVLAIDDEPLALQQLTAYIGKVSFLELAGACQSALEARKLLEKDSVDAIFCDINMPDLNGMDFVKSLAAPPMVVFTTAYSEYAVEGYKVDAVDYLLKPFSLDDFRRAANKVKRQYELENSTRPVASIPDGQADDVLFLKTEHRVLKVNIGDIRYIEGMSEYLKIYLEGQKPLVVLLSMKKMEERLPAMFMRIHRSYYIINLKKIAEVNKNRVILGEDAYLPIGDLYRDTFAKYLETKFLGK</sequence>
<keyword evidence="5" id="KW-1185">Reference proteome</keyword>
<dbReference type="PROSITE" id="PS50110">
    <property type="entry name" value="RESPONSE_REGULATORY"/>
    <property type="match status" value="1"/>
</dbReference>
<protein>
    <submittedName>
        <fullName evidence="4">Response regulator receiver domain protein</fullName>
    </submittedName>
</protein>
<dbReference type="GO" id="GO:0003677">
    <property type="term" value="F:DNA binding"/>
    <property type="evidence" value="ECO:0007669"/>
    <property type="project" value="InterPro"/>
</dbReference>